<reference evidence="1 2" key="1">
    <citation type="submission" date="2019-03" db="EMBL/GenBank/DDBJ databases">
        <title>Genomic Encyclopedia of Type Strains, Phase IV (KMG-IV): sequencing the most valuable type-strain genomes for metagenomic binning, comparative biology and taxonomic classification.</title>
        <authorList>
            <person name="Goeker M."/>
        </authorList>
    </citation>
    <scope>NUCLEOTIDE SEQUENCE [LARGE SCALE GENOMIC DNA]</scope>
    <source>
        <strain evidence="1 2">DSM 23802</strain>
    </source>
</reference>
<accession>A0A4R3K703</accession>
<organism evidence="1 2">
    <name type="scientific">Tepidibacillus fermentans</name>
    <dbReference type="NCBI Taxonomy" id="1281767"/>
    <lineage>
        <taxon>Bacteria</taxon>
        <taxon>Bacillati</taxon>
        <taxon>Bacillota</taxon>
        <taxon>Bacilli</taxon>
        <taxon>Bacillales</taxon>
        <taxon>Bacillaceae</taxon>
        <taxon>Tepidibacillus</taxon>
    </lineage>
</organism>
<gene>
    <name evidence="1" type="ORF">EDD72_1275</name>
</gene>
<evidence type="ECO:0000313" key="2">
    <source>
        <dbReference type="Proteomes" id="UP000295788"/>
    </source>
</evidence>
<name>A0A4R3K703_9BACI</name>
<dbReference type="OrthoDB" id="2680213at2"/>
<protein>
    <submittedName>
        <fullName evidence="1">Uncharacterized protein</fullName>
    </submittedName>
</protein>
<sequence>MFTIRIKDEYMNSLFFDGLDVGKSHFVHETNDYVGTVSDEEFDQFMKNNNLIVYRNLLKLYENGEVIGTFSVRD</sequence>
<dbReference type="Proteomes" id="UP000295788">
    <property type="component" value="Unassembled WGS sequence"/>
</dbReference>
<dbReference type="RefSeq" id="WP_132770554.1">
    <property type="nucleotide sequence ID" value="NZ_SMAB01000027.1"/>
</dbReference>
<proteinExistence type="predicted"/>
<evidence type="ECO:0000313" key="1">
    <source>
        <dbReference type="EMBL" id="TCS78461.1"/>
    </source>
</evidence>
<comment type="caution">
    <text evidence="1">The sequence shown here is derived from an EMBL/GenBank/DDBJ whole genome shotgun (WGS) entry which is preliminary data.</text>
</comment>
<dbReference type="EMBL" id="SMAB01000027">
    <property type="protein sequence ID" value="TCS78461.1"/>
    <property type="molecule type" value="Genomic_DNA"/>
</dbReference>
<dbReference type="AlphaFoldDB" id="A0A4R3K703"/>
<keyword evidence="2" id="KW-1185">Reference proteome</keyword>